<evidence type="ECO:0000313" key="6">
    <source>
        <dbReference type="Proteomes" id="UP001175000"/>
    </source>
</evidence>
<keyword evidence="1" id="KW-0539">Nucleus</keyword>
<dbReference type="InterPro" id="IPR036864">
    <property type="entry name" value="Zn2-C6_fun-type_DNA-bd_sf"/>
</dbReference>
<evidence type="ECO:0000256" key="3">
    <source>
        <dbReference type="SAM" id="MobiDB-lite"/>
    </source>
</evidence>
<organism evidence="5 6">
    <name type="scientific">Immersiella caudata</name>
    <dbReference type="NCBI Taxonomy" id="314043"/>
    <lineage>
        <taxon>Eukaryota</taxon>
        <taxon>Fungi</taxon>
        <taxon>Dikarya</taxon>
        <taxon>Ascomycota</taxon>
        <taxon>Pezizomycotina</taxon>
        <taxon>Sordariomycetes</taxon>
        <taxon>Sordariomycetidae</taxon>
        <taxon>Sordariales</taxon>
        <taxon>Lasiosphaeriaceae</taxon>
        <taxon>Immersiella</taxon>
    </lineage>
</organism>
<dbReference type="GO" id="GO:0000981">
    <property type="term" value="F:DNA-binding transcription factor activity, RNA polymerase II-specific"/>
    <property type="evidence" value="ECO:0007669"/>
    <property type="project" value="InterPro"/>
</dbReference>
<dbReference type="PROSITE" id="PS50048">
    <property type="entry name" value="ZN2_CY6_FUNGAL_2"/>
    <property type="match status" value="1"/>
</dbReference>
<feature type="compositionally biased region" description="Polar residues" evidence="3">
    <location>
        <begin position="105"/>
        <end position="117"/>
    </location>
</feature>
<feature type="region of interest" description="Disordered" evidence="3">
    <location>
        <begin position="105"/>
        <end position="283"/>
    </location>
</feature>
<feature type="coiled-coil region" evidence="2">
    <location>
        <begin position="8"/>
        <end position="57"/>
    </location>
</feature>
<dbReference type="InterPro" id="IPR001138">
    <property type="entry name" value="Zn2Cys6_DnaBD"/>
</dbReference>
<feature type="domain" description="Zn(2)-C6 fungal-type" evidence="4">
    <location>
        <begin position="333"/>
        <end position="364"/>
    </location>
</feature>
<keyword evidence="6" id="KW-1185">Reference proteome</keyword>
<feature type="compositionally biased region" description="Low complexity" evidence="3">
    <location>
        <begin position="134"/>
        <end position="149"/>
    </location>
</feature>
<keyword evidence="2" id="KW-0175">Coiled coil</keyword>
<dbReference type="Proteomes" id="UP001175000">
    <property type="component" value="Unassembled WGS sequence"/>
</dbReference>
<evidence type="ECO:0000256" key="2">
    <source>
        <dbReference type="SAM" id="Coils"/>
    </source>
</evidence>
<name>A0AA39WQ18_9PEZI</name>
<feature type="compositionally biased region" description="Low complexity" evidence="3">
    <location>
        <begin position="158"/>
        <end position="172"/>
    </location>
</feature>
<accession>A0AA39WQ18</accession>
<evidence type="ECO:0000259" key="4">
    <source>
        <dbReference type="PROSITE" id="PS50048"/>
    </source>
</evidence>
<comment type="caution">
    <text evidence="5">The sequence shown here is derived from an EMBL/GenBank/DDBJ whole genome shotgun (WGS) entry which is preliminary data.</text>
</comment>
<evidence type="ECO:0000313" key="5">
    <source>
        <dbReference type="EMBL" id="KAK0619469.1"/>
    </source>
</evidence>
<proteinExistence type="predicted"/>
<dbReference type="GO" id="GO:0008270">
    <property type="term" value="F:zinc ion binding"/>
    <property type="evidence" value="ECO:0007669"/>
    <property type="project" value="InterPro"/>
</dbReference>
<reference evidence="5" key="1">
    <citation type="submission" date="2023-06" db="EMBL/GenBank/DDBJ databases">
        <title>Genome-scale phylogeny and comparative genomics of the fungal order Sordariales.</title>
        <authorList>
            <consortium name="Lawrence Berkeley National Laboratory"/>
            <person name="Hensen N."/>
            <person name="Bonometti L."/>
            <person name="Westerberg I."/>
            <person name="Brannstrom I.O."/>
            <person name="Guillou S."/>
            <person name="Cros-Aarteil S."/>
            <person name="Calhoun S."/>
            <person name="Haridas S."/>
            <person name="Kuo A."/>
            <person name="Mondo S."/>
            <person name="Pangilinan J."/>
            <person name="Riley R."/>
            <person name="Labutti K."/>
            <person name="Andreopoulos B."/>
            <person name="Lipzen A."/>
            <person name="Chen C."/>
            <person name="Yanf M."/>
            <person name="Daum C."/>
            <person name="Ng V."/>
            <person name="Clum A."/>
            <person name="Steindorff A."/>
            <person name="Ohm R."/>
            <person name="Martin F."/>
            <person name="Silar P."/>
            <person name="Natvig D."/>
            <person name="Lalanne C."/>
            <person name="Gautier V."/>
            <person name="Ament-Velasquez S.L."/>
            <person name="Kruys A."/>
            <person name="Hutchinson M.I."/>
            <person name="Powell A.J."/>
            <person name="Barry K."/>
            <person name="Miller A.N."/>
            <person name="Grigoriev I.V."/>
            <person name="Debuchy R."/>
            <person name="Gladieux P."/>
            <person name="Thoren M.H."/>
            <person name="Johannesson H."/>
        </authorList>
    </citation>
    <scope>NUCLEOTIDE SEQUENCE</scope>
    <source>
        <strain evidence="5">CBS 606.72</strain>
    </source>
</reference>
<sequence>MATQPKTMAQFEREFEALEMNRQISDDQHRGLLQDVSARHERKLRVLEKKHTALRAEMLAANGPLDANEYPWAKPYERTDSSFGFTTEGITVKVFTKLQGLVNHSQRDQQVPTNVPIPTSRPAPIGAPISSGRSVPASQPIPISQPTPSRRQIPTIAPISSGQSIPTSQPIPISQPLPRQPPPDVEARPAPEPEPEGSNTQPHGSQIHPLPQGDVILHQEPPPAVAPPIIQSRKRKLISAHTPSTPKRQAKPSITATTRRTRSHSLITNPESNPVGAAPAASTTSQTALDFSLDASGPSAFALPIPAHVVQQSRTPNSPDKVQRTRLGPSNPRCVPCAERNSHCDRKEPCSYCTKRGLQEECHYPWEVRDCAACRVDNVHCSRGRRCDRCEKMGLAECWYGKLIRGVAKRPVTALGMESLRMERVDGGEKVGSAVVGLSGPAVAMRDGKAVEGGSVPTRQLGGEEES</sequence>
<gene>
    <name evidence="5" type="ORF">B0T14DRAFT_585014</name>
</gene>
<dbReference type="CDD" id="cd00067">
    <property type="entry name" value="GAL4"/>
    <property type="match status" value="1"/>
</dbReference>
<feature type="region of interest" description="Disordered" evidence="3">
    <location>
        <begin position="448"/>
        <end position="467"/>
    </location>
</feature>
<dbReference type="SMART" id="SM00066">
    <property type="entry name" value="GAL4"/>
    <property type="match status" value="1"/>
</dbReference>
<dbReference type="AlphaFoldDB" id="A0AA39WQ18"/>
<feature type="compositionally biased region" description="Polar residues" evidence="3">
    <location>
        <begin position="241"/>
        <end position="272"/>
    </location>
</feature>
<dbReference type="Gene3D" id="4.10.240.10">
    <property type="entry name" value="Zn(2)-C6 fungal-type DNA-binding domain"/>
    <property type="match status" value="1"/>
</dbReference>
<protein>
    <recommendedName>
        <fullName evidence="4">Zn(2)-C6 fungal-type domain-containing protein</fullName>
    </recommendedName>
</protein>
<evidence type="ECO:0000256" key="1">
    <source>
        <dbReference type="ARBA" id="ARBA00023242"/>
    </source>
</evidence>
<feature type="compositionally biased region" description="Pro residues" evidence="3">
    <location>
        <begin position="173"/>
        <end position="184"/>
    </location>
</feature>
<dbReference type="EMBL" id="JAULSU010000004">
    <property type="protein sequence ID" value="KAK0619469.1"/>
    <property type="molecule type" value="Genomic_DNA"/>
</dbReference>